<name>A0A554VM59_9FLAO</name>
<keyword evidence="2" id="KW-1185">Reference proteome</keyword>
<accession>A0A554VM59</accession>
<sequence length="241" mass="27124">MKKLGGFKKMVWISLGVLLIVSCEQPDGVTEFINTNDQAGFMSTTGNSDKIIDEAELETISPLLHMSFDGDLSEEQASTKFNEAVAVYLTNNKSDNKGSGTELLYRIWNYTGTKKDNDTDGKVKAHVGFNTNKGEYYDINVILDNEGDDREGGWDYYLIKTNLPKEDVAWVELRNAFIQLQGQDGWYLKRYYLIILDSDQVQFAVGASDIVSEAEVWLDNTCDLCWDTFSTGIIGEGRLNF</sequence>
<dbReference type="AlphaFoldDB" id="A0A554VM59"/>
<evidence type="ECO:0008006" key="3">
    <source>
        <dbReference type="Google" id="ProtNLM"/>
    </source>
</evidence>
<dbReference type="PROSITE" id="PS51257">
    <property type="entry name" value="PROKAR_LIPOPROTEIN"/>
    <property type="match status" value="1"/>
</dbReference>
<dbReference type="Proteomes" id="UP000318833">
    <property type="component" value="Unassembled WGS sequence"/>
</dbReference>
<proteinExistence type="predicted"/>
<evidence type="ECO:0000313" key="2">
    <source>
        <dbReference type="Proteomes" id="UP000318833"/>
    </source>
</evidence>
<protein>
    <recommendedName>
        <fullName evidence="3">Lipoprotein</fullName>
    </recommendedName>
</protein>
<dbReference type="EMBL" id="VLNR01000014">
    <property type="protein sequence ID" value="TSE09326.1"/>
    <property type="molecule type" value="Genomic_DNA"/>
</dbReference>
<comment type="caution">
    <text evidence="1">The sequence shown here is derived from an EMBL/GenBank/DDBJ whole genome shotgun (WGS) entry which is preliminary data.</text>
</comment>
<organism evidence="1 2">
    <name type="scientific">Aquimarina algiphila</name>
    <dbReference type="NCBI Taxonomy" id="2047982"/>
    <lineage>
        <taxon>Bacteria</taxon>
        <taxon>Pseudomonadati</taxon>
        <taxon>Bacteroidota</taxon>
        <taxon>Flavobacteriia</taxon>
        <taxon>Flavobacteriales</taxon>
        <taxon>Flavobacteriaceae</taxon>
        <taxon>Aquimarina</taxon>
    </lineage>
</organism>
<dbReference type="RefSeq" id="WP_143916181.1">
    <property type="nucleotide sequence ID" value="NZ_CANMIK010000002.1"/>
</dbReference>
<gene>
    <name evidence="1" type="ORF">FOF46_08700</name>
</gene>
<dbReference type="OrthoDB" id="1162971at2"/>
<reference evidence="1 2" key="1">
    <citation type="submission" date="2019-07" db="EMBL/GenBank/DDBJ databases">
        <title>The draft genome sequence of Aquimarina algiphila M91.</title>
        <authorList>
            <person name="Meng X."/>
        </authorList>
    </citation>
    <scope>NUCLEOTIDE SEQUENCE [LARGE SCALE GENOMIC DNA]</scope>
    <source>
        <strain evidence="1 2">M91</strain>
    </source>
</reference>
<evidence type="ECO:0000313" key="1">
    <source>
        <dbReference type="EMBL" id="TSE09326.1"/>
    </source>
</evidence>